<keyword evidence="2" id="KW-1185">Reference proteome</keyword>
<sequence length="96" mass="11501">TLSITLIEKVFLLRKVIKNSNILFRNKILNLRRYKPFLIKILREILTLRKFKNFKRNLIPFKLLLILLLLLLEDNKNLSLVPLLLIIVLLDNLSYF</sequence>
<proteinExistence type="predicted"/>
<name>A0A8H3VVW8_9PEZI</name>
<evidence type="ECO:0000313" key="1">
    <source>
        <dbReference type="EMBL" id="KAF0315104.1"/>
    </source>
</evidence>
<accession>A0A8H3VVW8</accession>
<dbReference type="AlphaFoldDB" id="A0A8H3VVW8"/>
<protein>
    <submittedName>
        <fullName evidence="1">Uncharacterized protein</fullName>
    </submittedName>
</protein>
<dbReference type="Proteomes" id="UP000434172">
    <property type="component" value="Unassembled WGS sequence"/>
</dbReference>
<comment type="caution">
    <text evidence="1">The sequence shown here is derived from an EMBL/GenBank/DDBJ whole genome shotgun (WGS) entry which is preliminary data.</text>
</comment>
<dbReference type="EMBL" id="WOWK01000236">
    <property type="protein sequence ID" value="KAF0315104.1"/>
    <property type="molecule type" value="Genomic_DNA"/>
</dbReference>
<feature type="non-terminal residue" evidence="1">
    <location>
        <position position="96"/>
    </location>
</feature>
<evidence type="ECO:0000313" key="2">
    <source>
        <dbReference type="Proteomes" id="UP000434172"/>
    </source>
</evidence>
<organism evidence="1 2">
    <name type="scientific">Colletotrichum asianum</name>
    <dbReference type="NCBI Taxonomy" id="702518"/>
    <lineage>
        <taxon>Eukaryota</taxon>
        <taxon>Fungi</taxon>
        <taxon>Dikarya</taxon>
        <taxon>Ascomycota</taxon>
        <taxon>Pezizomycotina</taxon>
        <taxon>Sordariomycetes</taxon>
        <taxon>Hypocreomycetidae</taxon>
        <taxon>Glomerellales</taxon>
        <taxon>Glomerellaceae</taxon>
        <taxon>Colletotrichum</taxon>
        <taxon>Colletotrichum gloeosporioides species complex</taxon>
    </lineage>
</organism>
<gene>
    <name evidence="1" type="ORF">GQ607_017656</name>
</gene>
<reference evidence="1 2" key="1">
    <citation type="submission" date="2019-12" db="EMBL/GenBank/DDBJ databases">
        <title>A genome sequence resource for the geographically widespread anthracnose pathogen Colletotrichum asianum.</title>
        <authorList>
            <person name="Meng Y."/>
        </authorList>
    </citation>
    <scope>NUCLEOTIDE SEQUENCE [LARGE SCALE GENOMIC DNA]</scope>
    <source>
        <strain evidence="1 2">ICMP 18580</strain>
    </source>
</reference>